<feature type="compositionally biased region" description="Polar residues" evidence="6">
    <location>
        <begin position="20"/>
        <end position="29"/>
    </location>
</feature>
<organism evidence="8 9">
    <name type="scientific">Naegleria lovaniensis</name>
    <name type="common">Amoeba</name>
    <dbReference type="NCBI Taxonomy" id="51637"/>
    <lineage>
        <taxon>Eukaryota</taxon>
        <taxon>Discoba</taxon>
        <taxon>Heterolobosea</taxon>
        <taxon>Tetramitia</taxon>
        <taxon>Eutetramitia</taxon>
        <taxon>Vahlkampfiidae</taxon>
        <taxon>Naegleria</taxon>
    </lineage>
</organism>
<dbReference type="InterPro" id="IPR004294">
    <property type="entry name" value="Carotenoid_Oase"/>
</dbReference>
<dbReference type="GO" id="GO:0046872">
    <property type="term" value="F:metal ion binding"/>
    <property type="evidence" value="ECO:0007669"/>
    <property type="project" value="UniProtKB-KW"/>
</dbReference>
<feature type="binding site" evidence="5">
    <location>
        <position position="375"/>
    </location>
    <ligand>
        <name>Fe cation</name>
        <dbReference type="ChEBI" id="CHEBI:24875"/>
        <note>catalytic</note>
    </ligand>
</feature>
<dbReference type="Proteomes" id="UP000816034">
    <property type="component" value="Unassembled WGS sequence"/>
</dbReference>
<evidence type="ECO:0000256" key="5">
    <source>
        <dbReference type="PIRSR" id="PIRSR604294-1"/>
    </source>
</evidence>
<evidence type="ECO:0000256" key="1">
    <source>
        <dbReference type="ARBA" id="ARBA00006787"/>
    </source>
</evidence>
<dbReference type="GeneID" id="68104475"/>
<name>A0AA88GEU2_NAELO</name>
<proteinExistence type="inferred from homology"/>
<feature type="binding site" evidence="5">
    <location>
        <position position="309"/>
    </location>
    <ligand>
        <name>Fe cation</name>
        <dbReference type="ChEBI" id="CHEBI:24875"/>
        <note>catalytic</note>
    </ligand>
</feature>
<dbReference type="RefSeq" id="XP_044542732.1">
    <property type="nucleotide sequence ID" value="XM_044687742.1"/>
</dbReference>
<evidence type="ECO:0000313" key="8">
    <source>
        <dbReference type="EMBL" id="KAG2373558.1"/>
    </source>
</evidence>
<feature type="region of interest" description="Disordered" evidence="6">
    <location>
        <begin position="1"/>
        <end position="29"/>
    </location>
</feature>
<feature type="compositionally biased region" description="Polar residues" evidence="6">
    <location>
        <begin position="1"/>
        <end position="14"/>
    </location>
</feature>
<gene>
    <name evidence="8" type="ORF">C9374_012021</name>
</gene>
<keyword evidence="2 5" id="KW-0479">Metal-binding</keyword>
<dbReference type="AlphaFoldDB" id="A0AA88GEU2"/>
<comment type="caution">
    <text evidence="8">The sequence shown here is derived from an EMBL/GenBank/DDBJ whole genome shotgun (WGS) entry which is preliminary data.</text>
</comment>
<evidence type="ECO:0000313" key="9">
    <source>
        <dbReference type="Proteomes" id="UP000816034"/>
    </source>
</evidence>
<keyword evidence="7" id="KW-1133">Transmembrane helix</keyword>
<feature type="binding site" evidence="5">
    <location>
        <position position="256"/>
    </location>
    <ligand>
        <name>Fe cation</name>
        <dbReference type="ChEBI" id="CHEBI:24875"/>
        <note>catalytic</note>
    </ligand>
</feature>
<keyword evidence="9" id="KW-1185">Reference proteome</keyword>
<accession>A0AA88GEU2</accession>
<comment type="similarity">
    <text evidence="1">Belongs to the carotenoid oxygenase family.</text>
</comment>
<sequence>MSASAIHTSWPSHSTDQHTTKSTPNTQFSQPPKSYFQKLFILALVLIRIIHGLFLWSCQTIQLLLFPNYKNRSFEFGIKKNPVMNGNFAPIHDELHCRNLFVLKGEIPRELNGMYVRIGPNPQFDPLYSIHWFEGDGHLHAIEFKDGQASYRNKFVQTEKYLQEKEQGRPLSYSFFVNGINPILKYAHHYLYDRLYRGLKEPLKTGGGVANTNIIYHGGKFLALEEGHRPVEISLPNLETIGEFTFETLNHNFTAHPKYDPESGELMFFAYGMNPRGPSLWYGVIDKNNKIVIDYEFKKEETPYTCMIHDMAITEHYSIIGFYPAIIDLNRIFHPSLPLVFDKSKPVKFAVFPRHFNGHNANIQWFEAKSCMAFHYINAFESQVNEDETLITIDVCTADNFDLEDFSSGEPYPSRFVLNLKRGELHEEGPFKFTNHLQEENSNETMVQENIIPSGEFPVIYPNFTGKPYRYFFYSIIEEVKSELFVSSEFAKFDLHTRTLKRLKIPEHGKIGEVCLIPKIQKQQNTLNEDDVFVVTFAYHEEKQTSSLFIFDGTTMNEEPLCQLELPRRVPFGFHGQFFPSSTF</sequence>
<dbReference type="Pfam" id="PF03055">
    <property type="entry name" value="RPE65"/>
    <property type="match status" value="1"/>
</dbReference>
<dbReference type="PANTHER" id="PTHR10543:SF89">
    <property type="entry name" value="CAROTENOID 9,10(9',10')-CLEAVAGE DIOXYGENASE 1"/>
    <property type="match status" value="1"/>
</dbReference>
<protein>
    <recommendedName>
        <fullName evidence="10">Carotenoid oxygenase</fullName>
    </recommendedName>
</protein>
<evidence type="ECO:0000256" key="2">
    <source>
        <dbReference type="ARBA" id="ARBA00022723"/>
    </source>
</evidence>
<comment type="cofactor">
    <cofactor evidence="5">
        <name>Fe(2+)</name>
        <dbReference type="ChEBI" id="CHEBI:29033"/>
    </cofactor>
    <text evidence="5">Binds 1 Fe(2+) ion per subunit.</text>
</comment>
<evidence type="ECO:0000256" key="4">
    <source>
        <dbReference type="ARBA" id="ARBA00023004"/>
    </source>
</evidence>
<reference evidence="8 9" key="1">
    <citation type="journal article" date="2018" name="BMC Genomics">
        <title>The genome of Naegleria lovaniensis, the basis for a comparative approach to unravel pathogenicity factors of the human pathogenic amoeba N. fowleri.</title>
        <authorList>
            <person name="Liechti N."/>
            <person name="Schurch N."/>
            <person name="Bruggmann R."/>
            <person name="Wittwer M."/>
        </authorList>
    </citation>
    <scope>NUCLEOTIDE SEQUENCE [LARGE SCALE GENOMIC DNA]</scope>
    <source>
        <strain evidence="8 9">ATCC 30569</strain>
    </source>
</reference>
<dbReference type="GO" id="GO:0009570">
    <property type="term" value="C:chloroplast stroma"/>
    <property type="evidence" value="ECO:0007669"/>
    <property type="project" value="TreeGrafter"/>
</dbReference>
<feature type="transmembrane region" description="Helical" evidence="7">
    <location>
        <begin position="39"/>
        <end position="57"/>
    </location>
</feature>
<keyword evidence="4 5" id="KW-0408">Iron</keyword>
<keyword evidence="3" id="KW-0560">Oxidoreductase</keyword>
<dbReference type="PANTHER" id="PTHR10543">
    <property type="entry name" value="BETA-CAROTENE DIOXYGENASE"/>
    <property type="match status" value="1"/>
</dbReference>
<evidence type="ECO:0000256" key="3">
    <source>
        <dbReference type="ARBA" id="ARBA00023002"/>
    </source>
</evidence>
<evidence type="ECO:0000256" key="7">
    <source>
        <dbReference type="SAM" id="Phobius"/>
    </source>
</evidence>
<feature type="binding site" evidence="5">
    <location>
        <position position="575"/>
    </location>
    <ligand>
        <name>Fe cation</name>
        <dbReference type="ChEBI" id="CHEBI:24875"/>
        <note>catalytic</note>
    </ligand>
</feature>
<dbReference type="GO" id="GO:0010436">
    <property type="term" value="F:carotenoid dioxygenase activity"/>
    <property type="evidence" value="ECO:0007669"/>
    <property type="project" value="TreeGrafter"/>
</dbReference>
<dbReference type="GO" id="GO:0016121">
    <property type="term" value="P:carotene catabolic process"/>
    <property type="evidence" value="ECO:0007669"/>
    <property type="project" value="TreeGrafter"/>
</dbReference>
<keyword evidence="7" id="KW-0812">Transmembrane</keyword>
<keyword evidence="7" id="KW-0472">Membrane</keyword>
<evidence type="ECO:0000256" key="6">
    <source>
        <dbReference type="SAM" id="MobiDB-lite"/>
    </source>
</evidence>
<dbReference type="EMBL" id="PYSW02000053">
    <property type="protein sequence ID" value="KAG2373558.1"/>
    <property type="molecule type" value="Genomic_DNA"/>
</dbReference>
<evidence type="ECO:0008006" key="10">
    <source>
        <dbReference type="Google" id="ProtNLM"/>
    </source>
</evidence>